<dbReference type="SUPFAM" id="SSF54427">
    <property type="entry name" value="NTF2-like"/>
    <property type="match status" value="1"/>
</dbReference>
<accession>A0A844ZIW7</accession>
<dbReference type="AlphaFoldDB" id="A0A844ZIW7"/>
<protein>
    <submittedName>
        <fullName evidence="2">Nuclear transport factor 2 family protein</fullName>
    </submittedName>
</protein>
<proteinExistence type="predicted"/>
<evidence type="ECO:0000313" key="2">
    <source>
        <dbReference type="EMBL" id="MXO87383.1"/>
    </source>
</evidence>
<dbReference type="OrthoDB" id="7432584at2"/>
<evidence type="ECO:0000259" key="1">
    <source>
        <dbReference type="Pfam" id="PF13577"/>
    </source>
</evidence>
<dbReference type="Gene3D" id="3.10.450.50">
    <property type="match status" value="1"/>
</dbReference>
<gene>
    <name evidence="2" type="ORF">GRI32_01355</name>
</gene>
<dbReference type="InterPro" id="IPR037401">
    <property type="entry name" value="SnoaL-like"/>
</dbReference>
<evidence type="ECO:0000313" key="3">
    <source>
        <dbReference type="Proteomes" id="UP000435243"/>
    </source>
</evidence>
<organism evidence="2 3">
    <name type="scientific">Alteraurantiacibacter aestuarii</name>
    <dbReference type="NCBI Taxonomy" id="650004"/>
    <lineage>
        <taxon>Bacteria</taxon>
        <taxon>Pseudomonadati</taxon>
        <taxon>Pseudomonadota</taxon>
        <taxon>Alphaproteobacteria</taxon>
        <taxon>Sphingomonadales</taxon>
        <taxon>Erythrobacteraceae</taxon>
        <taxon>Alteraurantiacibacter</taxon>
    </lineage>
</organism>
<dbReference type="EMBL" id="WTYY01000001">
    <property type="protein sequence ID" value="MXO87383.1"/>
    <property type="molecule type" value="Genomic_DNA"/>
</dbReference>
<dbReference type="Pfam" id="PF13577">
    <property type="entry name" value="SnoaL_4"/>
    <property type="match status" value="1"/>
</dbReference>
<dbReference type="InterPro" id="IPR032710">
    <property type="entry name" value="NTF2-like_dom_sf"/>
</dbReference>
<dbReference type="Proteomes" id="UP000435243">
    <property type="component" value="Unassembled WGS sequence"/>
</dbReference>
<reference evidence="2 3" key="1">
    <citation type="submission" date="2019-12" db="EMBL/GenBank/DDBJ databases">
        <title>Genomic-based taxomic classification of the family Erythrobacteraceae.</title>
        <authorList>
            <person name="Xu L."/>
        </authorList>
    </citation>
    <scope>NUCLEOTIDE SEQUENCE [LARGE SCALE GENOMIC DNA]</scope>
    <source>
        <strain evidence="2 3">JCM 16339</strain>
    </source>
</reference>
<keyword evidence="3" id="KW-1185">Reference proteome</keyword>
<dbReference type="CDD" id="cd00531">
    <property type="entry name" value="NTF2_like"/>
    <property type="match status" value="1"/>
</dbReference>
<sequence length="194" mass="22509">MILPTIYLSFLRSDHNECYGCGNNRERDYVPKLTVEDRLALQDLIADYSWALDTGDTEGLVACFTPDCLMSEEVFEDPDIWEGHDGIRGLMKHYANAPGFPGRQHHVTQVKYFPQDDGSVKLKSFAFVTECHGEPPYELRFCGWYDDHAVKCADGQWRFARRIVRLWDGEVLQRFPGHGEWKPRKRPDSLIIRK</sequence>
<feature type="domain" description="SnoaL-like" evidence="1">
    <location>
        <begin position="34"/>
        <end position="162"/>
    </location>
</feature>
<comment type="caution">
    <text evidence="2">The sequence shown here is derived from an EMBL/GenBank/DDBJ whole genome shotgun (WGS) entry which is preliminary data.</text>
</comment>
<name>A0A844ZIW7_9SPHN</name>